<gene>
    <name evidence="14" type="primary">alkB2</name>
    <name evidence="14" type="ORF">GCM10023307_36370</name>
</gene>
<feature type="transmembrane region" description="Helical" evidence="12">
    <location>
        <begin position="35"/>
        <end position="55"/>
    </location>
</feature>
<evidence type="ECO:0000256" key="12">
    <source>
        <dbReference type="SAM" id="Phobius"/>
    </source>
</evidence>
<dbReference type="InterPro" id="IPR033885">
    <property type="entry name" value="AlkB/XylM"/>
</dbReference>
<keyword evidence="9" id="KW-0408">Iron</keyword>
<evidence type="ECO:0000256" key="10">
    <source>
        <dbReference type="ARBA" id="ARBA00023033"/>
    </source>
</evidence>
<proteinExistence type="inferred from homology"/>
<dbReference type="EMBL" id="BAABJE010000030">
    <property type="protein sequence ID" value="GAA4806485.1"/>
    <property type="molecule type" value="Genomic_DNA"/>
</dbReference>
<dbReference type="RefSeq" id="WP_345304797.1">
    <property type="nucleotide sequence ID" value="NZ_BAABJE010000030.1"/>
</dbReference>
<keyword evidence="7 12" id="KW-1133">Transmembrane helix</keyword>
<evidence type="ECO:0000256" key="3">
    <source>
        <dbReference type="ARBA" id="ARBA00022475"/>
    </source>
</evidence>
<keyword evidence="3" id="KW-1003">Cell membrane</keyword>
<dbReference type="InterPro" id="IPR005804">
    <property type="entry name" value="FA_desaturase_dom"/>
</dbReference>
<keyword evidence="6" id="KW-0479">Metal-binding</keyword>
<keyword evidence="5 12" id="KW-0812">Transmembrane</keyword>
<evidence type="ECO:0000256" key="2">
    <source>
        <dbReference type="ARBA" id="ARBA00010823"/>
    </source>
</evidence>
<evidence type="ECO:0000256" key="1">
    <source>
        <dbReference type="ARBA" id="ARBA00004429"/>
    </source>
</evidence>
<evidence type="ECO:0000313" key="15">
    <source>
        <dbReference type="Proteomes" id="UP001499959"/>
    </source>
</evidence>
<keyword evidence="4" id="KW-0997">Cell inner membrane</keyword>
<evidence type="ECO:0000256" key="6">
    <source>
        <dbReference type="ARBA" id="ARBA00022723"/>
    </source>
</evidence>
<comment type="similarity">
    <text evidence="2">Belongs to the fatty acid desaturase type 1 family. AlkB subfamily.</text>
</comment>
<keyword evidence="8" id="KW-0560">Oxidoreductase</keyword>
<accession>A0ABP9C8N8</accession>
<keyword evidence="15" id="KW-1185">Reference proteome</keyword>
<sequence>MPLWKRLGFLFVFVVPALMPAAAWLGMRSGQPDLMAWFPLFFLFVLLPVADYALGHDPRNPTPDKARALEADGVSAMWFKTMTLAALPAQLGVMAWSGWHFVHADFGVVGIAGWLLSQGIVGGVLAINVAHELIHKDTALERIAGGLLLTSVGYHGFKIEHVRGHHVHVSTPEDASSARFGQSLWHFLPRALLRNAANAWTLEAQRLAKQGRHWWSADNELLRWSALWLALIAVFALWLGPAGAAYFLAQGFFAACALEIINYIEHYGLERRTLADGRYERTTHLHSWNSDYLLSNLLLFHLQRHSDHHETPRRRYQSLLHHDDSPQLPGGYAAMFLLALCPPLWFRIVDPRVRSFRDGTGAHGAQATSADGA</sequence>
<feature type="transmembrane region" description="Helical" evidence="12">
    <location>
        <begin position="221"/>
        <end position="239"/>
    </location>
</feature>
<protein>
    <submittedName>
        <fullName evidence="14">Alkane 1-monooxygenase AlkB2</fullName>
    </submittedName>
</protein>
<dbReference type="Proteomes" id="UP001499959">
    <property type="component" value="Unassembled WGS sequence"/>
</dbReference>
<dbReference type="PANTHER" id="PTHR38674">
    <property type="entry name" value="ALKANE 1-MONOOXYGENASE 1"/>
    <property type="match status" value="1"/>
</dbReference>
<evidence type="ECO:0000256" key="9">
    <source>
        <dbReference type="ARBA" id="ARBA00023004"/>
    </source>
</evidence>
<organism evidence="14 15">
    <name type="scientific">Lysobacter hankyongensis</name>
    <dbReference type="NCBI Taxonomy" id="1176535"/>
    <lineage>
        <taxon>Bacteria</taxon>
        <taxon>Pseudomonadati</taxon>
        <taxon>Pseudomonadota</taxon>
        <taxon>Gammaproteobacteria</taxon>
        <taxon>Lysobacterales</taxon>
        <taxon>Lysobacteraceae</taxon>
        <taxon>Lysobacter</taxon>
    </lineage>
</organism>
<feature type="transmembrane region" description="Helical" evidence="12">
    <location>
        <begin position="111"/>
        <end position="130"/>
    </location>
</feature>
<evidence type="ECO:0000256" key="7">
    <source>
        <dbReference type="ARBA" id="ARBA00022989"/>
    </source>
</evidence>
<feature type="domain" description="Fatty acid desaturase" evidence="13">
    <location>
        <begin position="114"/>
        <end position="336"/>
    </location>
</feature>
<comment type="caution">
    <text evidence="14">The sequence shown here is derived from an EMBL/GenBank/DDBJ whole genome shotgun (WGS) entry which is preliminary data.</text>
</comment>
<keyword evidence="10" id="KW-0503">Monooxygenase</keyword>
<feature type="transmembrane region" description="Helical" evidence="12">
    <location>
        <begin position="76"/>
        <end position="99"/>
    </location>
</feature>
<evidence type="ECO:0000256" key="5">
    <source>
        <dbReference type="ARBA" id="ARBA00022692"/>
    </source>
</evidence>
<evidence type="ECO:0000256" key="11">
    <source>
        <dbReference type="ARBA" id="ARBA00023136"/>
    </source>
</evidence>
<evidence type="ECO:0000313" key="14">
    <source>
        <dbReference type="EMBL" id="GAA4806485.1"/>
    </source>
</evidence>
<comment type="subcellular location">
    <subcellularLocation>
        <location evidence="1">Cell inner membrane</location>
        <topology evidence="1">Multi-pass membrane protein</topology>
    </subcellularLocation>
</comment>
<evidence type="ECO:0000259" key="13">
    <source>
        <dbReference type="Pfam" id="PF00487"/>
    </source>
</evidence>
<dbReference type="CDD" id="cd03512">
    <property type="entry name" value="Alkane-hydroxylase"/>
    <property type="match status" value="1"/>
</dbReference>
<name>A0ABP9C8N8_9GAMM</name>
<dbReference type="Pfam" id="PF00487">
    <property type="entry name" value="FA_desaturase"/>
    <property type="match status" value="1"/>
</dbReference>
<dbReference type="PANTHER" id="PTHR38674:SF1">
    <property type="entry name" value="ALKANE 1-MONOOXYGENASE 1"/>
    <property type="match status" value="1"/>
</dbReference>
<reference evidence="15" key="1">
    <citation type="journal article" date="2019" name="Int. J. Syst. Evol. Microbiol.">
        <title>The Global Catalogue of Microorganisms (GCM) 10K type strain sequencing project: providing services to taxonomists for standard genome sequencing and annotation.</title>
        <authorList>
            <consortium name="The Broad Institute Genomics Platform"/>
            <consortium name="The Broad Institute Genome Sequencing Center for Infectious Disease"/>
            <person name="Wu L."/>
            <person name="Ma J."/>
        </authorList>
    </citation>
    <scope>NUCLEOTIDE SEQUENCE [LARGE SCALE GENOMIC DNA]</scope>
    <source>
        <strain evidence="15">JCM 18204</strain>
    </source>
</reference>
<evidence type="ECO:0000256" key="8">
    <source>
        <dbReference type="ARBA" id="ARBA00023002"/>
    </source>
</evidence>
<keyword evidence="11 12" id="KW-0472">Membrane</keyword>
<evidence type="ECO:0000256" key="4">
    <source>
        <dbReference type="ARBA" id="ARBA00022519"/>
    </source>
</evidence>